<dbReference type="PANTHER" id="PTHR34222">
    <property type="entry name" value="GAG_PRE-INTEGRS DOMAIN-CONTAINING PROTEIN"/>
    <property type="match status" value="1"/>
</dbReference>
<evidence type="ECO:0000313" key="2">
    <source>
        <dbReference type="EMBL" id="KAK5838617.1"/>
    </source>
</evidence>
<evidence type="ECO:0000313" key="3">
    <source>
        <dbReference type="Proteomes" id="UP001358586"/>
    </source>
</evidence>
<keyword evidence="3" id="KW-1185">Reference proteome</keyword>
<protein>
    <submittedName>
        <fullName evidence="2">Uncharacterized protein</fullName>
    </submittedName>
</protein>
<sequence>MLTQGDSSDSAYLTPLKLLWDEYAALVLISSCNCKNHSRAICLASRPFRILLFSNSSCASIAYCGYFNGTCDYCKLKGHKHEQCYRLIGFPPYFKFTRRKNVQVAMMVNSDTPDSSPPDSRSLNSLMPAPVFTTE</sequence>
<gene>
    <name evidence="2" type="ORF">PVK06_007351</name>
</gene>
<accession>A0ABR0QH28</accession>
<proteinExistence type="predicted"/>
<organism evidence="2 3">
    <name type="scientific">Gossypium arboreum</name>
    <name type="common">Tree cotton</name>
    <name type="synonym">Gossypium nanking</name>
    <dbReference type="NCBI Taxonomy" id="29729"/>
    <lineage>
        <taxon>Eukaryota</taxon>
        <taxon>Viridiplantae</taxon>
        <taxon>Streptophyta</taxon>
        <taxon>Embryophyta</taxon>
        <taxon>Tracheophyta</taxon>
        <taxon>Spermatophyta</taxon>
        <taxon>Magnoliopsida</taxon>
        <taxon>eudicotyledons</taxon>
        <taxon>Gunneridae</taxon>
        <taxon>Pentapetalae</taxon>
        <taxon>rosids</taxon>
        <taxon>malvids</taxon>
        <taxon>Malvales</taxon>
        <taxon>Malvaceae</taxon>
        <taxon>Malvoideae</taxon>
        <taxon>Gossypium</taxon>
    </lineage>
</organism>
<feature type="compositionally biased region" description="Low complexity" evidence="1">
    <location>
        <begin position="110"/>
        <end position="122"/>
    </location>
</feature>
<dbReference type="EMBL" id="JARKNE010000003">
    <property type="protein sequence ID" value="KAK5838617.1"/>
    <property type="molecule type" value="Genomic_DNA"/>
</dbReference>
<evidence type="ECO:0000256" key="1">
    <source>
        <dbReference type="SAM" id="MobiDB-lite"/>
    </source>
</evidence>
<dbReference type="Proteomes" id="UP001358586">
    <property type="component" value="Chromosome 3"/>
</dbReference>
<dbReference type="PANTHER" id="PTHR34222:SF97">
    <property type="entry name" value="CATALYTIC REGION, PUTATIVE-RELATED"/>
    <property type="match status" value="1"/>
</dbReference>
<feature type="region of interest" description="Disordered" evidence="1">
    <location>
        <begin position="109"/>
        <end position="135"/>
    </location>
</feature>
<reference evidence="2 3" key="1">
    <citation type="submission" date="2023-03" db="EMBL/GenBank/DDBJ databases">
        <title>WGS of Gossypium arboreum.</title>
        <authorList>
            <person name="Yu D."/>
        </authorList>
    </citation>
    <scope>NUCLEOTIDE SEQUENCE [LARGE SCALE GENOMIC DNA]</scope>
    <source>
        <tissue evidence="2">Leaf</tissue>
    </source>
</reference>
<name>A0ABR0QH28_GOSAR</name>
<comment type="caution">
    <text evidence="2">The sequence shown here is derived from an EMBL/GenBank/DDBJ whole genome shotgun (WGS) entry which is preliminary data.</text>
</comment>